<comment type="catalytic activity">
    <reaction evidence="11">
        <text>pyranose + acceptor = pyranos-2,3-diulose + reduced acceptor.</text>
        <dbReference type="EC" id="1.1.99.29"/>
    </reaction>
</comment>
<evidence type="ECO:0000313" key="19">
    <source>
        <dbReference type="EMBL" id="KAJ2933014.1"/>
    </source>
</evidence>
<feature type="active site" description="Proton donor" evidence="15">
    <location>
        <position position="496"/>
    </location>
</feature>
<reference evidence="19" key="1">
    <citation type="submission" date="2022-06" db="EMBL/GenBank/DDBJ databases">
        <title>Genome Sequence of Candolleomyces eurysporus.</title>
        <authorList>
            <person name="Buettner E."/>
        </authorList>
    </citation>
    <scope>NUCLEOTIDE SEQUENCE</scope>
    <source>
        <strain evidence="19">VTCC 930004</strain>
    </source>
</reference>
<evidence type="ECO:0000256" key="17">
    <source>
        <dbReference type="SAM" id="SignalP"/>
    </source>
</evidence>
<sequence>MRKLTGTLVGLIALSASLAHGRVLENLEQLQLDYTKEPYDFVVIGGGIGGSTVASRLSENPRFDVLLIEAGPTNEGVIDIAVPAFFLDINSTYSWGHVTTPQIGLNNRSLPFNQARVLGGSSSHNGMLYTRGSSDDFDLWGKVSEDRSWSWKTLFPYFLRNEKLVPPPGGRNASGQYDPHFHAIQNAEQNKEIKFNLDVNSGKPSGLVWVQYTIGNGERCSAAVGVLGGKVKERPNLTILLNTQATRVLPSKESRKLDIRTVEIVSVSSGKKTTVTAKKELIVSAGAFGTPHLLLNSGIGDKKELEDVKVKSIHHLPDVGKGLSDHLAFQLSWSANDVVRPVDTVAAFEEWQTNRTGPLTETRAHQLMFARIAPDAPLFKEHRDPAAGPNSPHIEIVVLSVGPRILASVGLLTPKSRGTVKIASNNPLEKPLIDLGYLTHPFDLLAFKEGVRIAKRWYEGSAYEGYVTGFLGPDLDTLSEREFDNALKAGAGTWEHPVGTASISPKEAKHGVLDPELKVKGVKGLRVVDASAIPYVPTAHTQAAVYVLAERASDLIKGSCLLQIAAKYDGIAGWLFVSSGLLMTSFAWSTDHASNAVPYGVYVTHQKYF</sequence>
<organism evidence="19 20">
    <name type="scientific">Candolleomyces eurysporus</name>
    <dbReference type="NCBI Taxonomy" id="2828524"/>
    <lineage>
        <taxon>Eukaryota</taxon>
        <taxon>Fungi</taxon>
        <taxon>Dikarya</taxon>
        <taxon>Basidiomycota</taxon>
        <taxon>Agaricomycotina</taxon>
        <taxon>Agaricomycetes</taxon>
        <taxon>Agaricomycetidae</taxon>
        <taxon>Agaricales</taxon>
        <taxon>Agaricineae</taxon>
        <taxon>Psathyrellaceae</taxon>
        <taxon>Candolleomyces</taxon>
    </lineage>
</organism>
<evidence type="ECO:0000256" key="11">
    <source>
        <dbReference type="ARBA" id="ARBA00034010"/>
    </source>
</evidence>
<comment type="caution">
    <text evidence="19">The sequence shown here is derived from an EMBL/GenBank/DDBJ whole genome shotgun (WGS) entry which is preliminary data.</text>
</comment>
<dbReference type="Gene3D" id="3.30.560.10">
    <property type="entry name" value="Glucose Oxidase, domain 3"/>
    <property type="match status" value="1"/>
</dbReference>
<gene>
    <name evidence="19" type="ORF">H1R20_g4083</name>
</gene>
<feature type="signal peptide" evidence="17">
    <location>
        <begin position="1"/>
        <end position="21"/>
    </location>
</feature>
<evidence type="ECO:0000256" key="1">
    <source>
        <dbReference type="ARBA" id="ARBA00001974"/>
    </source>
</evidence>
<dbReference type="PIRSF" id="PIRSF000137">
    <property type="entry name" value="Alcohol_oxidase"/>
    <property type="match status" value="1"/>
</dbReference>
<proteinExistence type="inferred from homology"/>
<accession>A0A9W8JHQ1</accession>
<keyword evidence="17" id="KW-0732">Signal</keyword>
<evidence type="ECO:0000256" key="15">
    <source>
        <dbReference type="PIRSR" id="PIRSR000137-1"/>
    </source>
</evidence>
<protein>
    <recommendedName>
        <fullName evidence="5">pyranose dehydrogenase (acceptor)</fullName>
        <ecNumber evidence="5">1.1.99.29</ecNumber>
    </recommendedName>
</protein>
<dbReference type="InterPro" id="IPR007867">
    <property type="entry name" value="GMC_OxRtase_C"/>
</dbReference>
<feature type="domain" description="Glucose-methanol-choline oxidoreductase N-terminal" evidence="18">
    <location>
        <begin position="286"/>
        <end position="300"/>
    </location>
</feature>
<dbReference type="InterPro" id="IPR036188">
    <property type="entry name" value="FAD/NAD-bd_sf"/>
</dbReference>
<dbReference type="EMBL" id="JANBPK010000753">
    <property type="protein sequence ID" value="KAJ2933014.1"/>
    <property type="molecule type" value="Genomic_DNA"/>
</dbReference>
<comment type="function">
    <text evidence="9">Catalyzes the single-oxidation or sequential double oxidation reaction of carbohydrates primarily at carbon-2 and/or carbon-3 with the concomitant reduction of the flavin. The enzyme exhibits a broad sugar substrate specificity, oxidizing different aldopyranoses to the corresponding C-1, C-2, C-3 or C-1,2, C-2,3 and C-3,4 (di)dehydro sugars with substrate-specific regioselectivity. Accepts only a narrow range of electron acceptors such as substituted benzoquinones and complexed metal ions and reacts extremely slowly with O(2) as acceptor. May play a role in the natural recycling of plant matter by oxidizing all major monosaccharides in lignocellulose and by reducing quinone compounds or reactive radical species generated during lignin depolymerization.</text>
</comment>
<evidence type="ECO:0000313" key="20">
    <source>
        <dbReference type="Proteomes" id="UP001140091"/>
    </source>
</evidence>
<comment type="catalytic activity">
    <reaction evidence="13">
        <text>a pyranoside + acceptor = a pyranosid-3-ulose + reduced acceptor.</text>
        <dbReference type="EC" id="1.1.99.29"/>
    </reaction>
</comment>
<dbReference type="AlphaFoldDB" id="A0A9W8JHQ1"/>
<keyword evidence="6" id="KW-0964">Secreted</keyword>
<dbReference type="Pfam" id="PF05199">
    <property type="entry name" value="GMC_oxred_C"/>
    <property type="match status" value="1"/>
</dbReference>
<evidence type="ECO:0000256" key="2">
    <source>
        <dbReference type="ARBA" id="ARBA00004613"/>
    </source>
</evidence>
<feature type="non-terminal residue" evidence="19">
    <location>
        <position position="609"/>
    </location>
</feature>
<evidence type="ECO:0000256" key="5">
    <source>
        <dbReference type="ARBA" id="ARBA00013177"/>
    </source>
</evidence>
<evidence type="ECO:0000256" key="8">
    <source>
        <dbReference type="ARBA" id="ARBA00022827"/>
    </source>
</evidence>
<evidence type="ECO:0000256" key="10">
    <source>
        <dbReference type="ARBA" id="ARBA00033986"/>
    </source>
</evidence>
<comment type="cofactor">
    <cofactor evidence="1 16">
        <name>FAD</name>
        <dbReference type="ChEBI" id="CHEBI:57692"/>
    </cofactor>
</comment>
<comment type="similarity">
    <text evidence="3">Belongs to the GMC oxidoreductase family.</text>
</comment>
<dbReference type="Pfam" id="PF00732">
    <property type="entry name" value="GMC_oxred_N"/>
    <property type="match status" value="1"/>
</dbReference>
<dbReference type="Proteomes" id="UP001140091">
    <property type="component" value="Unassembled WGS sequence"/>
</dbReference>
<keyword evidence="7" id="KW-0285">Flavoprotein</keyword>
<name>A0A9W8JHQ1_9AGAR</name>
<feature type="active site" description="Proton acceptor" evidence="15">
    <location>
        <position position="540"/>
    </location>
</feature>
<dbReference type="PANTHER" id="PTHR11552">
    <property type="entry name" value="GLUCOSE-METHANOL-CHOLINE GMC OXIDOREDUCTASE"/>
    <property type="match status" value="1"/>
</dbReference>
<comment type="catalytic activity">
    <reaction evidence="14">
        <text>a pyranoside + acceptor = a pyranosid-3,4-diulose + reduced acceptor.</text>
        <dbReference type="EC" id="1.1.99.29"/>
    </reaction>
</comment>
<feature type="binding site" evidence="16">
    <location>
        <position position="117"/>
    </location>
    <ligand>
        <name>FAD</name>
        <dbReference type="ChEBI" id="CHEBI:57692"/>
    </ligand>
</feature>
<evidence type="ECO:0000256" key="9">
    <source>
        <dbReference type="ARBA" id="ARBA00024699"/>
    </source>
</evidence>
<dbReference type="SUPFAM" id="SSF54373">
    <property type="entry name" value="FAD-linked reductases, C-terminal domain"/>
    <property type="match status" value="1"/>
</dbReference>
<evidence type="ECO:0000256" key="6">
    <source>
        <dbReference type="ARBA" id="ARBA00022525"/>
    </source>
</evidence>
<dbReference type="GO" id="GO:0033718">
    <property type="term" value="F:pyranose dehydrogenase (acceptor) activity"/>
    <property type="evidence" value="ECO:0007669"/>
    <property type="project" value="UniProtKB-EC"/>
</dbReference>
<evidence type="ECO:0000259" key="18">
    <source>
        <dbReference type="PROSITE" id="PS00624"/>
    </source>
</evidence>
<evidence type="ECO:0000256" key="4">
    <source>
        <dbReference type="ARBA" id="ARBA00011245"/>
    </source>
</evidence>
<dbReference type="InterPro" id="IPR000172">
    <property type="entry name" value="GMC_OxRdtase_N"/>
</dbReference>
<evidence type="ECO:0000256" key="3">
    <source>
        <dbReference type="ARBA" id="ARBA00010790"/>
    </source>
</evidence>
<feature type="chain" id="PRO_5040974697" description="pyranose dehydrogenase (acceptor)" evidence="17">
    <location>
        <begin position="22"/>
        <end position="609"/>
    </location>
</feature>
<keyword evidence="8 16" id="KW-0274">FAD</keyword>
<comment type="subcellular location">
    <subcellularLocation>
        <location evidence="2">Secreted</location>
    </subcellularLocation>
</comment>
<evidence type="ECO:0000256" key="16">
    <source>
        <dbReference type="PIRSR" id="PIRSR000137-2"/>
    </source>
</evidence>
<dbReference type="OrthoDB" id="269227at2759"/>
<dbReference type="PANTHER" id="PTHR11552:SF147">
    <property type="entry name" value="CHOLINE DEHYDROGENASE, MITOCHONDRIAL"/>
    <property type="match status" value="1"/>
</dbReference>
<evidence type="ECO:0000256" key="14">
    <source>
        <dbReference type="ARBA" id="ARBA00034059"/>
    </source>
</evidence>
<comment type="catalytic activity">
    <reaction evidence="10">
        <text>pyranose + acceptor = pyranos-2-ulose + reduced acceptor.</text>
        <dbReference type="EC" id="1.1.99.29"/>
    </reaction>
</comment>
<dbReference type="EC" id="1.1.99.29" evidence="5"/>
<dbReference type="SUPFAM" id="SSF51905">
    <property type="entry name" value="FAD/NAD(P)-binding domain"/>
    <property type="match status" value="1"/>
</dbReference>
<evidence type="ECO:0000256" key="7">
    <source>
        <dbReference type="ARBA" id="ARBA00022630"/>
    </source>
</evidence>
<keyword evidence="20" id="KW-1185">Reference proteome</keyword>
<comment type="subunit">
    <text evidence="4">Monomer.</text>
</comment>
<dbReference type="InterPro" id="IPR012132">
    <property type="entry name" value="GMC_OxRdtase"/>
</dbReference>
<evidence type="ECO:0000256" key="13">
    <source>
        <dbReference type="ARBA" id="ARBA00034050"/>
    </source>
</evidence>
<dbReference type="PROSITE" id="PS00624">
    <property type="entry name" value="GMC_OXRED_2"/>
    <property type="match status" value="1"/>
</dbReference>
<comment type="catalytic activity">
    <reaction evidence="12">
        <text>pyranose + acceptor = pyranos-3-ulose + reduced acceptor.</text>
        <dbReference type="EC" id="1.1.99.29"/>
    </reaction>
</comment>
<dbReference type="Gene3D" id="3.50.50.60">
    <property type="entry name" value="FAD/NAD(P)-binding domain"/>
    <property type="match status" value="1"/>
</dbReference>
<dbReference type="GO" id="GO:0050660">
    <property type="term" value="F:flavin adenine dinucleotide binding"/>
    <property type="evidence" value="ECO:0007669"/>
    <property type="project" value="InterPro"/>
</dbReference>
<dbReference type="GO" id="GO:0005576">
    <property type="term" value="C:extracellular region"/>
    <property type="evidence" value="ECO:0007669"/>
    <property type="project" value="UniProtKB-SubCell"/>
</dbReference>
<evidence type="ECO:0000256" key="12">
    <source>
        <dbReference type="ARBA" id="ARBA00034029"/>
    </source>
</evidence>